<keyword evidence="2 3" id="KW-0802">TPR repeat</keyword>
<dbReference type="EMBL" id="MTKS01000300">
    <property type="protein sequence ID" value="RWX50555.1"/>
    <property type="molecule type" value="Genomic_DNA"/>
</dbReference>
<keyword evidence="1" id="KW-0677">Repeat</keyword>
<evidence type="ECO:0000256" key="1">
    <source>
        <dbReference type="ARBA" id="ARBA00022737"/>
    </source>
</evidence>
<dbReference type="PROSITE" id="PS50005">
    <property type="entry name" value="TPR"/>
    <property type="match status" value="1"/>
</dbReference>
<feature type="repeat" description="TPR" evidence="3">
    <location>
        <begin position="208"/>
        <end position="241"/>
    </location>
</feature>
<protein>
    <submittedName>
        <fullName evidence="4">Tetratricopeptide repeat-containing protein</fullName>
    </submittedName>
</protein>
<comment type="caution">
    <text evidence="4">The sequence shown here is derived from an EMBL/GenBank/DDBJ whole genome shotgun (WGS) entry which is preliminary data.</text>
</comment>
<accession>A0A444JBU4</accession>
<dbReference type="SUPFAM" id="SSF48452">
    <property type="entry name" value="TPR-like"/>
    <property type="match status" value="2"/>
</dbReference>
<dbReference type="PANTHER" id="PTHR45641:SF19">
    <property type="entry name" value="NEPHROCYSTIN-3"/>
    <property type="match status" value="1"/>
</dbReference>
<organism evidence="4 5">
    <name type="scientific">Candidatus Electrothrix marina</name>
    <dbReference type="NCBI Taxonomy" id="1859130"/>
    <lineage>
        <taxon>Bacteria</taxon>
        <taxon>Pseudomonadati</taxon>
        <taxon>Thermodesulfobacteriota</taxon>
        <taxon>Desulfobulbia</taxon>
        <taxon>Desulfobulbales</taxon>
        <taxon>Desulfobulbaceae</taxon>
        <taxon>Candidatus Electrothrix</taxon>
    </lineage>
</organism>
<gene>
    <name evidence="4" type="ORF">VU01_13001</name>
</gene>
<reference evidence="4 5" key="1">
    <citation type="submission" date="2017-01" db="EMBL/GenBank/DDBJ databases">
        <title>The cable genome- insights into the physiology and evolution of filamentous bacteria capable of sulfide oxidation via long distance electron transfer.</title>
        <authorList>
            <person name="Schreiber L."/>
            <person name="Bjerg J.T."/>
            <person name="Boggild A."/>
            <person name="Van De Vossenberg J."/>
            <person name="Meysman F."/>
            <person name="Nielsen L.P."/>
            <person name="Schramm A."/>
            <person name="Kjeldsen K.U."/>
        </authorList>
    </citation>
    <scope>NUCLEOTIDE SEQUENCE [LARGE SCALE GENOMIC DNA]</scope>
    <source>
        <strain evidence="4">A5</strain>
    </source>
</reference>
<sequence>MGKGGKGGAFAAFHSGRLAECRMDFTRATVRFDKAVELDSANPNYLRAAGLLARKMYQHKKGLVRFMALEKLLARQGKDSVELAKARREVAYSAALFGQHKQADAYYKKAMSSLTKLVGKNHPEMGICWYQVGLLQESQGLYEEAEEPYQKALAIMDKAGDDMILADILDKSARLHMELEGEAEAIPLLERLLKIKKNSPAPDLAGIIIIYNNVGEAYRICGKYDESEKYYKQALAVTQKLRGKYHPAVGSIYQELAKLCERQRKMDVAKQYNEMASAIFQRVLEEQEAAAGGEGGGRLTL</sequence>
<evidence type="ECO:0000313" key="5">
    <source>
        <dbReference type="Proteomes" id="UP000288892"/>
    </source>
</evidence>
<dbReference type="InterPro" id="IPR011990">
    <property type="entry name" value="TPR-like_helical_dom_sf"/>
</dbReference>
<evidence type="ECO:0000256" key="2">
    <source>
        <dbReference type="ARBA" id="ARBA00022803"/>
    </source>
</evidence>
<proteinExistence type="predicted"/>
<dbReference type="AlphaFoldDB" id="A0A444JBU4"/>
<dbReference type="Proteomes" id="UP000288892">
    <property type="component" value="Unassembled WGS sequence"/>
</dbReference>
<evidence type="ECO:0000256" key="3">
    <source>
        <dbReference type="PROSITE-ProRule" id="PRU00339"/>
    </source>
</evidence>
<name>A0A444JBU4_9BACT</name>
<dbReference type="Gene3D" id="1.25.40.10">
    <property type="entry name" value="Tetratricopeptide repeat domain"/>
    <property type="match status" value="2"/>
</dbReference>
<dbReference type="PANTHER" id="PTHR45641">
    <property type="entry name" value="TETRATRICOPEPTIDE REPEAT PROTEIN (AFU_ORTHOLOGUE AFUA_6G03870)"/>
    <property type="match status" value="1"/>
</dbReference>
<dbReference type="Pfam" id="PF13424">
    <property type="entry name" value="TPR_12"/>
    <property type="match status" value="2"/>
</dbReference>
<dbReference type="SMART" id="SM00028">
    <property type="entry name" value="TPR"/>
    <property type="match status" value="5"/>
</dbReference>
<dbReference type="InterPro" id="IPR019734">
    <property type="entry name" value="TPR_rpt"/>
</dbReference>
<keyword evidence="5" id="KW-1185">Reference proteome</keyword>
<evidence type="ECO:0000313" key="4">
    <source>
        <dbReference type="EMBL" id="RWX50555.1"/>
    </source>
</evidence>